<feature type="compositionally biased region" description="Polar residues" evidence="2">
    <location>
        <begin position="620"/>
        <end position="631"/>
    </location>
</feature>
<feature type="region of interest" description="Disordered" evidence="2">
    <location>
        <begin position="616"/>
        <end position="650"/>
    </location>
</feature>
<keyword evidence="1" id="KW-0175">Coiled coil</keyword>
<reference evidence="3" key="1">
    <citation type="submission" date="2023-10" db="EMBL/GenBank/DDBJ databases">
        <authorList>
            <person name="Chen Y."/>
            <person name="Shah S."/>
            <person name="Dougan E. K."/>
            <person name="Thang M."/>
            <person name="Chan C."/>
        </authorList>
    </citation>
    <scope>NUCLEOTIDE SEQUENCE [LARGE SCALE GENOMIC DNA]</scope>
</reference>
<feature type="compositionally biased region" description="Low complexity" evidence="2">
    <location>
        <begin position="686"/>
        <end position="713"/>
    </location>
</feature>
<evidence type="ECO:0000313" key="3">
    <source>
        <dbReference type="EMBL" id="CAK0809117.1"/>
    </source>
</evidence>
<protein>
    <submittedName>
        <fullName evidence="3">Uncharacterized protein</fullName>
    </submittedName>
</protein>
<feature type="region of interest" description="Disordered" evidence="2">
    <location>
        <begin position="686"/>
        <end position="767"/>
    </location>
</feature>
<organism evidence="3 4">
    <name type="scientific">Prorocentrum cordatum</name>
    <dbReference type="NCBI Taxonomy" id="2364126"/>
    <lineage>
        <taxon>Eukaryota</taxon>
        <taxon>Sar</taxon>
        <taxon>Alveolata</taxon>
        <taxon>Dinophyceae</taxon>
        <taxon>Prorocentrales</taxon>
        <taxon>Prorocentraceae</taxon>
        <taxon>Prorocentrum</taxon>
    </lineage>
</organism>
<accession>A0ABN9QSD5</accession>
<proteinExistence type="predicted"/>
<feature type="compositionally biased region" description="Low complexity" evidence="2">
    <location>
        <begin position="27"/>
        <end position="46"/>
    </location>
</feature>
<sequence>MSPAKARPKADKDGWVDQPRGRRAQRQARSAASRGASAKSQTSASAAIEQLEALQAEPPDGVDGCFTDVVASQLGAKRAELVRAHKAAAEQKASSLPRAAQLHRAANAISRGGKRLRAARLELEQKQAARSLVEAQLQKAQEELAELDAEVEGASRALLAMRRQRAAEWAGASQVPGLLMQLEKLPEAWGSSNFEVAWAAIRTQVEAVQAQLAGAPVVAVAPGSHSQPQSEAKLSGVARHASGSWLQRQRTWLLWLLVMLAAPLGAALEERSQGQRVPRETSAAGLRQHECGRADSALVEPHGIDVSDPPRYLGHAAGPSIVLMPQGAEQNEVGAHVIGTSEWSDPIGQAGVPGHPEAMAMSADLQQPAELPLRVRARRLEAVAARRARAATAVRCASPADAVVRSLERFGWCVESERRMVVDLGDEFDPVFLGPRARSFEASSVALQASNRHERQKLSCDPLLLRLLFGDAIGQLLGPGIELYVKGQHVRGAYISNAHWTMRVWRLRQPVDGRLNGKLYLDGSAKSSEGCWPLRLRSLLWLERRPLLESSRSTGSSAAALSATAVAFSILGHALSYACAGEGEDAQEIVACSKRGAHKVLGSHAGGKSRLKVQCPGPSYLTNKSGRNQRSLWGRGLHPGGRPRAGKQRVKGEGIPALRSQGPAPGHAQERYLKWLGMEAEPAGKASAAASSSGSGPAAPAAALAAEEAAAASLPQQRPGLTSAGPLGANEATEEVSAAAGAAASDGQMSRRVRRRLARRGLESESE</sequence>
<feature type="region of interest" description="Disordered" evidence="2">
    <location>
        <begin position="1"/>
        <end position="46"/>
    </location>
</feature>
<evidence type="ECO:0000256" key="1">
    <source>
        <dbReference type="SAM" id="Coils"/>
    </source>
</evidence>
<feature type="coiled-coil region" evidence="1">
    <location>
        <begin position="116"/>
        <end position="164"/>
    </location>
</feature>
<feature type="compositionally biased region" description="Low complexity" evidence="2">
    <location>
        <begin position="735"/>
        <end position="744"/>
    </location>
</feature>
<gene>
    <name evidence="3" type="ORF">PCOR1329_LOCUS14450</name>
</gene>
<evidence type="ECO:0000313" key="4">
    <source>
        <dbReference type="Proteomes" id="UP001189429"/>
    </source>
</evidence>
<keyword evidence="4" id="KW-1185">Reference proteome</keyword>
<evidence type="ECO:0000256" key="2">
    <source>
        <dbReference type="SAM" id="MobiDB-lite"/>
    </source>
</evidence>
<dbReference type="Proteomes" id="UP001189429">
    <property type="component" value="Unassembled WGS sequence"/>
</dbReference>
<dbReference type="EMBL" id="CAUYUJ010004322">
    <property type="protein sequence ID" value="CAK0809117.1"/>
    <property type="molecule type" value="Genomic_DNA"/>
</dbReference>
<comment type="caution">
    <text evidence="3">The sequence shown here is derived from an EMBL/GenBank/DDBJ whole genome shotgun (WGS) entry which is preliminary data.</text>
</comment>
<name>A0ABN9QSD5_9DINO</name>